<name>A0A498SL76_ACAVI</name>
<reference evidence="8 9" key="1">
    <citation type="submission" date="2018-08" db="EMBL/GenBank/DDBJ databases">
        <authorList>
            <person name="Laetsch R D."/>
            <person name="Stevens L."/>
            <person name="Kumar S."/>
            <person name="Blaxter L. M."/>
        </authorList>
    </citation>
    <scope>NUCLEOTIDE SEQUENCE [LARGE SCALE GENOMIC DNA]</scope>
</reference>
<dbReference type="PANTHER" id="PTHR12618:SF20">
    <property type="entry name" value="PHD AND RING FINGER DOMAIN-CONTAINING PROTEIN 1"/>
    <property type="match status" value="1"/>
</dbReference>
<dbReference type="SMART" id="SM00184">
    <property type="entry name" value="RING"/>
    <property type="match status" value="2"/>
</dbReference>
<dbReference type="InterPro" id="IPR001841">
    <property type="entry name" value="Znf_RING"/>
</dbReference>
<evidence type="ECO:0000256" key="2">
    <source>
        <dbReference type="ARBA" id="ARBA00022771"/>
    </source>
</evidence>
<evidence type="ECO:0000313" key="9">
    <source>
        <dbReference type="Proteomes" id="UP000276991"/>
    </source>
</evidence>
<feature type="domain" description="PHD-type" evidence="6">
    <location>
        <begin position="99"/>
        <end position="161"/>
    </location>
</feature>
<dbReference type="SUPFAM" id="SSF57850">
    <property type="entry name" value="RING/U-box"/>
    <property type="match status" value="1"/>
</dbReference>
<dbReference type="Gene3D" id="3.30.40.10">
    <property type="entry name" value="Zinc/RING finger domain, C3HC4 (zinc finger)"/>
    <property type="match status" value="2"/>
</dbReference>
<evidence type="ECO:0000259" key="7">
    <source>
        <dbReference type="PROSITE" id="PS50089"/>
    </source>
</evidence>
<keyword evidence="2 4" id="KW-0863">Zinc-finger</keyword>
<keyword evidence="3" id="KW-0862">Zinc</keyword>
<evidence type="ECO:0000256" key="5">
    <source>
        <dbReference type="SAM" id="MobiDB-lite"/>
    </source>
</evidence>
<dbReference type="Pfam" id="PF13923">
    <property type="entry name" value="zf-C3HC4_2"/>
    <property type="match status" value="1"/>
</dbReference>
<dbReference type="PANTHER" id="PTHR12618">
    <property type="entry name" value="PHD AND RING FINGER DOMAIN-CONTAINING PROTEIN 1"/>
    <property type="match status" value="1"/>
</dbReference>
<evidence type="ECO:0000259" key="6">
    <source>
        <dbReference type="PROSITE" id="PS50016"/>
    </source>
</evidence>
<dbReference type="InterPro" id="IPR047157">
    <property type="entry name" value="PHRF1/Atg35"/>
</dbReference>
<feature type="compositionally biased region" description="Polar residues" evidence="5">
    <location>
        <begin position="238"/>
        <end position="250"/>
    </location>
</feature>
<feature type="compositionally biased region" description="Basic and acidic residues" evidence="5">
    <location>
        <begin position="227"/>
        <end position="237"/>
    </location>
</feature>
<proteinExistence type="predicted"/>
<organism evidence="8 9">
    <name type="scientific">Acanthocheilonema viteae</name>
    <name type="common">Filarial nematode worm</name>
    <name type="synonym">Dipetalonema viteae</name>
    <dbReference type="NCBI Taxonomy" id="6277"/>
    <lineage>
        <taxon>Eukaryota</taxon>
        <taxon>Metazoa</taxon>
        <taxon>Ecdysozoa</taxon>
        <taxon>Nematoda</taxon>
        <taxon>Chromadorea</taxon>
        <taxon>Rhabditida</taxon>
        <taxon>Spirurina</taxon>
        <taxon>Spiruromorpha</taxon>
        <taxon>Filarioidea</taxon>
        <taxon>Onchocercidae</taxon>
        <taxon>Acanthocheilonema</taxon>
    </lineage>
</organism>
<feature type="domain" description="RING-type" evidence="7">
    <location>
        <begin position="5"/>
        <end position="44"/>
    </location>
</feature>
<dbReference type="InterPro" id="IPR019787">
    <property type="entry name" value="Znf_PHD-finger"/>
</dbReference>
<feature type="region of interest" description="Disordered" evidence="5">
    <location>
        <begin position="278"/>
        <end position="312"/>
    </location>
</feature>
<feature type="compositionally biased region" description="Basic and acidic residues" evidence="5">
    <location>
        <begin position="191"/>
        <end position="216"/>
    </location>
</feature>
<protein>
    <recommendedName>
        <fullName evidence="10">RING-type domain-containing protein</fullName>
    </recommendedName>
</protein>
<feature type="compositionally biased region" description="Low complexity" evidence="5">
    <location>
        <begin position="217"/>
        <end position="226"/>
    </location>
</feature>
<dbReference type="InterPro" id="IPR001965">
    <property type="entry name" value="Znf_PHD"/>
</dbReference>
<dbReference type="Pfam" id="PF00628">
    <property type="entry name" value="PHD"/>
    <property type="match status" value="1"/>
</dbReference>
<dbReference type="InterPro" id="IPR017907">
    <property type="entry name" value="Znf_RING_CS"/>
</dbReference>
<dbReference type="AlphaFoldDB" id="A0A498SL76"/>
<dbReference type="SMART" id="SM00249">
    <property type="entry name" value="PHD"/>
    <property type="match status" value="1"/>
</dbReference>
<evidence type="ECO:0000256" key="1">
    <source>
        <dbReference type="ARBA" id="ARBA00022723"/>
    </source>
</evidence>
<dbReference type="PROSITE" id="PS00518">
    <property type="entry name" value="ZF_RING_1"/>
    <property type="match status" value="1"/>
</dbReference>
<dbReference type="OrthoDB" id="5854384at2759"/>
<dbReference type="SUPFAM" id="SSF57903">
    <property type="entry name" value="FYVE/PHD zinc finger"/>
    <property type="match status" value="1"/>
</dbReference>
<keyword evidence="1" id="KW-0479">Metal-binding</keyword>
<dbReference type="InterPro" id="IPR011011">
    <property type="entry name" value="Znf_FYVE_PHD"/>
</dbReference>
<evidence type="ECO:0000313" key="8">
    <source>
        <dbReference type="EMBL" id="VBB30730.1"/>
    </source>
</evidence>
<dbReference type="PROSITE" id="PS50016">
    <property type="entry name" value="ZF_PHD_2"/>
    <property type="match status" value="1"/>
</dbReference>
<evidence type="ECO:0000256" key="4">
    <source>
        <dbReference type="PROSITE-ProRule" id="PRU00175"/>
    </source>
</evidence>
<accession>A0A498SL76</accession>
<dbReference type="InterPro" id="IPR013083">
    <property type="entry name" value="Znf_RING/FYVE/PHD"/>
</dbReference>
<dbReference type="EMBL" id="UPTC01000973">
    <property type="protein sequence ID" value="VBB30730.1"/>
    <property type="molecule type" value="Genomic_DNA"/>
</dbReference>
<keyword evidence="9" id="KW-1185">Reference proteome</keyword>
<dbReference type="GO" id="GO:0008270">
    <property type="term" value="F:zinc ion binding"/>
    <property type="evidence" value="ECO:0007669"/>
    <property type="project" value="UniProtKB-KW"/>
</dbReference>
<sequence length="368" mass="41724">MEANCTICWDLLKYPLGKPDNCEHKFCFKCISNWLKKRSQCPLCGGATKYLIKIEETKKETKVPVKKRTATQFENELLVREQLEGRYSGSLDEDITVQYASCRSCRRSDNEHLLLLCDGNVGQNADGSMIRCNVAYHSYCLPEKLEQIPKDDWFCPFCANKLQNEQHFSNQTNLNVFPSEAGTSNSSLLKNETDSRQDSTCHPNENSKQDEMKMETTECSSITESESTVHGDAESKSVESNYSDENSELYSGSDASADNYDDSDYEEADYDRIMESSNEITADDSEAENTLGSSSDNDKLECEESDETDSEYKLNGPMFYRQRRMKCDRGKVAHTADRVTGFVTKMKSKAGQTVTKYQGFSLTRRHST</sequence>
<dbReference type="STRING" id="6277.A0A498SL76"/>
<dbReference type="Proteomes" id="UP000276991">
    <property type="component" value="Unassembled WGS sequence"/>
</dbReference>
<feature type="region of interest" description="Disordered" evidence="5">
    <location>
        <begin position="175"/>
        <end position="263"/>
    </location>
</feature>
<dbReference type="PROSITE" id="PS50089">
    <property type="entry name" value="ZF_RING_2"/>
    <property type="match status" value="1"/>
</dbReference>
<evidence type="ECO:0008006" key="10">
    <source>
        <dbReference type="Google" id="ProtNLM"/>
    </source>
</evidence>
<feature type="compositionally biased region" description="Polar residues" evidence="5">
    <location>
        <begin position="175"/>
        <end position="190"/>
    </location>
</feature>
<gene>
    <name evidence="8" type="ORF">NAV_LOCUS5521</name>
</gene>
<evidence type="ECO:0000256" key="3">
    <source>
        <dbReference type="ARBA" id="ARBA00022833"/>
    </source>
</evidence>